<dbReference type="AlphaFoldDB" id="A0A223EJV5"/>
<evidence type="ECO:0000259" key="1">
    <source>
        <dbReference type="PROSITE" id="PS50280"/>
    </source>
</evidence>
<dbReference type="Pfam" id="PF00856">
    <property type="entry name" value="SET"/>
    <property type="match status" value="1"/>
</dbReference>
<protein>
    <submittedName>
        <fullName evidence="2">SET domain-containing protein-lysine N-methyltransferase</fullName>
    </submittedName>
</protein>
<dbReference type="PROSITE" id="PS50280">
    <property type="entry name" value="SET"/>
    <property type="match status" value="1"/>
</dbReference>
<sequence>MIHPDTEIRFVNEKIGVGIFATKMIPKGTIIWALDDLDIILEEDEIESLDIVRREIVYKYAYLNDDDRYVLCWDHARYMNHSFSPNVVSTVYEIEFASRDILPVEQITCDYASLGIDEPFECEPEEGTSSTVVMPDDYLHRYKEWDELAREAFKRLNQVDQPLRHLIRPEFVDRVNAIAEGRAELDSFITLYEDE</sequence>
<keyword evidence="2" id="KW-0808">Transferase</keyword>
<keyword evidence="2" id="KW-0489">Methyltransferase</keyword>
<dbReference type="RefSeq" id="WP_063236219.1">
    <property type="nucleotide sequence ID" value="NZ_BCVO01000041.1"/>
</dbReference>
<dbReference type="Proteomes" id="UP000214618">
    <property type="component" value="Chromosome"/>
</dbReference>
<dbReference type="InterPro" id="IPR046341">
    <property type="entry name" value="SET_dom_sf"/>
</dbReference>
<dbReference type="SUPFAM" id="SSF82199">
    <property type="entry name" value="SET domain"/>
    <property type="match status" value="1"/>
</dbReference>
<reference evidence="2 3" key="1">
    <citation type="submission" date="2016-10" db="EMBL/GenBank/DDBJ databases">
        <title>The whole genome sequencing and assembly of Bacillus simplex DSM 1321 strain.</title>
        <authorList>
            <person name="Park M.-K."/>
            <person name="Lee Y.-J."/>
            <person name="Yi H."/>
            <person name="Bahn Y.-S."/>
            <person name="Kim J.F."/>
            <person name="Lee D.-W."/>
        </authorList>
    </citation>
    <scope>NUCLEOTIDE SEQUENCE [LARGE SCALE GENOMIC DNA]</scope>
    <source>
        <strain evidence="2 3">DSM 1321</strain>
    </source>
</reference>
<dbReference type="OrthoDB" id="166979at2"/>
<gene>
    <name evidence="2" type="ORF">BS1321_17335</name>
</gene>
<dbReference type="GeneID" id="56474525"/>
<dbReference type="InterPro" id="IPR001214">
    <property type="entry name" value="SET_dom"/>
</dbReference>
<organism evidence="2 3">
    <name type="scientific">Peribacillus simplex NBRC 15720 = DSM 1321</name>
    <dbReference type="NCBI Taxonomy" id="1349754"/>
    <lineage>
        <taxon>Bacteria</taxon>
        <taxon>Bacillati</taxon>
        <taxon>Bacillota</taxon>
        <taxon>Bacilli</taxon>
        <taxon>Bacillales</taxon>
        <taxon>Bacillaceae</taxon>
        <taxon>Peribacillus</taxon>
    </lineage>
</organism>
<proteinExistence type="predicted"/>
<name>A0A223EJV5_9BACI</name>
<dbReference type="Gene3D" id="2.170.270.10">
    <property type="entry name" value="SET domain"/>
    <property type="match status" value="1"/>
</dbReference>
<evidence type="ECO:0000313" key="3">
    <source>
        <dbReference type="Proteomes" id="UP000214618"/>
    </source>
</evidence>
<evidence type="ECO:0000313" key="2">
    <source>
        <dbReference type="EMBL" id="ASS95514.1"/>
    </source>
</evidence>
<dbReference type="GO" id="GO:0032259">
    <property type="term" value="P:methylation"/>
    <property type="evidence" value="ECO:0007669"/>
    <property type="project" value="UniProtKB-KW"/>
</dbReference>
<accession>A0A223EJV5</accession>
<feature type="domain" description="SET" evidence="1">
    <location>
        <begin position="4"/>
        <end position="112"/>
    </location>
</feature>
<dbReference type="GO" id="GO:0008168">
    <property type="term" value="F:methyltransferase activity"/>
    <property type="evidence" value="ECO:0007669"/>
    <property type="project" value="UniProtKB-KW"/>
</dbReference>
<dbReference type="EMBL" id="CP017704">
    <property type="protein sequence ID" value="ASS95514.1"/>
    <property type="molecule type" value="Genomic_DNA"/>
</dbReference>
<dbReference type="CDD" id="cd08161">
    <property type="entry name" value="SET"/>
    <property type="match status" value="1"/>
</dbReference>